<proteinExistence type="predicted"/>
<accession>A0A8J6YX94</accession>
<dbReference type="Proteomes" id="UP000631034">
    <property type="component" value="Unassembled WGS sequence"/>
</dbReference>
<dbReference type="InterPro" id="IPR000944">
    <property type="entry name" value="Tscrpt_reg_Rrf2"/>
</dbReference>
<dbReference type="GO" id="GO:0003700">
    <property type="term" value="F:DNA-binding transcription factor activity"/>
    <property type="evidence" value="ECO:0007669"/>
    <property type="project" value="TreeGrafter"/>
</dbReference>
<dbReference type="AlphaFoldDB" id="A0A8J6YX94"/>
<organism evidence="1 2">
    <name type="scientific">Phaeovibrio sulfidiphilus</name>
    <dbReference type="NCBI Taxonomy" id="1220600"/>
    <lineage>
        <taxon>Bacteria</taxon>
        <taxon>Pseudomonadati</taxon>
        <taxon>Pseudomonadota</taxon>
        <taxon>Alphaproteobacteria</taxon>
        <taxon>Rhodospirillales</taxon>
        <taxon>Rhodospirillaceae</taxon>
        <taxon>Phaeovibrio</taxon>
    </lineage>
</organism>
<dbReference type="InterPro" id="IPR036390">
    <property type="entry name" value="WH_DNA-bd_sf"/>
</dbReference>
<dbReference type="RefSeq" id="WP_192534385.1">
    <property type="nucleotide sequence ID" value="NZ_JACZHT010000004.1"/>
</dbReference>
<dbReference type="NCBIfam" id="TIGR00738">
    <property type="entry name" value="rrf2_super"/>
    <property type="match status" value="1"/>
</dbReference>
<evidence type="ECO:0000313" key="1">
    <source>
        <dbReference type="EMBL" id="MBE1237377.1"/>
    </source>
</evidence>
<dbReference type="PANTHER" id="PTHR33221">
    <property type="entry name" value="WINGED HELIX-TURN-HELIX TRANSCRIPTIONAL REGULATOR, RRF2 FAMILY"/>
    <property type="match status" value="1"/>
</dbReference>
<dbReference type="GO" id="GO:0005829">
    <property type="term" value="C:cytosol"/>
    <property type="evidence" value="ECO:0007669"/>
    <property type="project" value="TreeGrafter"/>
</dbReference>
<dbReference type="Pfam" id="PF02082">
    <property type="entry name" value="Rrf2"/>
    <property type="match status" value="1"/>
</dbReference>
<sequence length="145" mass="15646">MVSLSRSTAYGVLVLAALDPQGQEYRAAADVSAEANIPRPYLSKILARLQEAGLLEGKRGRDGGLRLAREAHRISLLDVVHAIDGEDWADQCLLGLPGCSGSCPCPVHAFWSGIKPRIEEVLQTTSIDRVRDFTDAGWKMTASGD</sequence>
<dbReference type="Gene3D" id="1.10.10.10">
    <property type="entry name" value="Winged helix-like DNA-binding domain superfamily/Winged helix DNA-binding domain"/>
    <property type="match status" value="1"/>
</dbReference>
<gene>
    <name evidence="1" type="ORF">IHV25_06920</name>
</gene>
<comment type="caution">
    <text evidence="1">The sequence shown here is derived from an EMBL/GenBank/DDBJ whole genome shotgun (WGS) entry which is preliminary data.</text>
</comment>
<dbReference type="EMBL" id="JACZHT010000004">
    <property type="protein sequence ID" value="MBE1237377.1"/>
    <property type="molecule type" value="Genomic_DNA"/>
</dbReference>
<reference evidence="1" key="1">
    <citation type="submission" date="2020-10" db="EMBL/GenBank/DDBJ databases">
        <title>Genome sequence of the unusual species of purple photosynthetic bacteria, Phaeovibrio sulfidiphilus DSM 23193, type strain.</title>
        <authorList>
            <person name="Kyndt J.A."/>
            <person name="Meyer T.E."/>
        </authorList>
    </citation>
    <scope>NUCLEOTIDE SEQUENCE</scope>
    <source>
        <strain evidence="1">DSM 23193</strain>
    </source>
</reference>
<dbReference type="PROSITE" id="PS51197">
    <property type="entry name" value="HTH_RRF2_2"/>
    <property type="match status" value="1"/>
</dbReference>
<dbReference type="InterPro" id="IPR036388">
    <property type="entry name" value="WH-like_DNA-bd_sf"/>
</dbReference>
<dbReference type="SUPFAM" id="SSF46785">
    <property type="entry name" value="Winged helix' DNA-binding domain"/>
    <property type="match status" value="1"/>
</dbReference>
<protein>
    <submittedName>
        <fullName evidence="1">Rrf2 family transcriptional regulator</fullName>
    </submittedName>
</protein>
<keyword evidence="2" id="KW-1185">Reference proteome</keyword>
<name>A0A8J6YX94_9PROT</name>
<evidence type="ECO:0000313" key="2">
    <source>
        <dbReference type="Proteomes" id="UP000631034"/>
    </source>
</evidence>
<dbReference type="PANTHER" id="PTHR33221:SF15">
    <property type="entry name" value="HTH-TYPE TRANSCRIPTIONAL REGULATOR YWGB-RELATED"/>
    <property type="match status" value="1"/>
</dbReference>